<dbReference type="SMR" id="R9U1R1"/>
<evidence type="ECO:0000256" key="4">
    <source>
        <dbReference type="ARBA" id="ARBA00022448"/>
    </source>
</evidence>
<reference evidence="19" key="1">
    <citation type="submission" date="2013-03" db="EMBL/GenBank/DDBJ databases">
        <title>The Genome Sequence of Botryotinia fuckeliana B05.10 mitochondrial assembly.</title>
        <authorList>
            <consortium name="The Broad Institute Genome Sequencing Platform"/>
            <person name="van Kan J."/>
            <person name="Stassen J."/>
            <person name="Cuomo C."/>
            <person name="Walker B."/>
            <person name="Young S.K."/>
            <person name="Zeng Q."/>
            <person name="Gargeya S."/>
            <person name="Fitzgerald M."/>
            <person name="Haas B."/>
            <person name="Abouelleil A."/>
            <person name="Alvarado L."/>
            <person name="Arachchi H.M."/>
            <person name="Berlin A.M."/>
            <person name="Chapman S.B."/>
            <person name="Dewar J."/>
            <person name="Goldberg J."/>
            <person name="Griggs A."/>
            <person name="Gujja S."/>
            <person name="Hansen M."/>
            <person name="Howarth C."/>
            <person name="Imamovic A."/>
            <person name="Larimer J."/>
            <person name="McCowan C."/>
            <person name="Murphy C."/>
            <person name="Neiman D."/>
            <person name="Pearson M."/>
            <person name="Priest M."/>
            <person name="Roberts A."/>
            <person name="Saif S."/>
            <person name="Shea T."/>
            <person name="Sisk P."/>
            <person name="Sykes S."/>
            <person name="Wortman J."/>
            <person name="Nusbaum C."/>
            <person name="Birren B."/>
        </authorList>
    </citation>
    <scope>NUCLEOTIDE SEQUENCE [LARGE SCALE GENOMIC DNA]</scope>
    <source>
        <strain evidence="19">B05.10</strain>
    </source>
</reference>
<evidence type="ECO:0000256" key="13">
    <source>
        <dbReference type="ARBA" id="ARBA00023136"/>
    </source>
</evidence>
<dbReference type="EMBL" id="KC832409">
    <property type="protein sequence ID" value="AGN49030.1"/>
    <property type="molecule type" value="Genomic_DNA"/>
</dbReference>
<dbReference type="GO" id="GO:0005743">
    <property type="term" value="C:mitochondrial inner membrane"/>
    <property type="evidence" value="ECO:0007669"/>
    <property type="project" value="UniProtKB-SubCell"/>
</dbReference>
<evidence type="ECO:0000256" key="10">
    <source>
        <dbReference type="ARBA" id="ARBA00022989"/>
    </source>
</evidence>
<dbReference type="PROSITE" id="PS50857">
    <property type="entry name" value="COX2_CUA"/>
    <property type="match status" value="1"/>
</dbReference>
<geneLocation type="mitochondrion" evidence="19"/>
<comment type="cofactor">
    <cofactor evidence="15">
        <name>Cu cation</name>
        <dbReference type="ChEBI" id="CHEBI:23378"/>
    </cofactor>
    <text evidence="15">Binds a copper A center.</text>
</comment>
<evidence type="ECO:0000259" key="18">
    <source>
        <dbReference type="PROSITE" id="PS50999"/>
    </source>
</evidence>
<organism evidence="19">
    <name type="scientific">Botryotinia fuckeliana (strain B05.10)</name>
    <name type="common">Noble rot fungus</name>
    <name type="synonym">Botrytis cinerea</name>
    <dbReference type="NCBI Taxonomy" id="332648"/>
    <lineage>
        <taxon>Eukaryota</taxon>
        <taxon>Fungi</taxon>
        <taxon>Dikarya</taxon>
        <taxon>Ascomycota</taxon>
        <taxon>Pezizomycotina</taxon>
        <taxon>Leotiomycetes</taxon>
        <taxon>Helotiales</taxon>
        <taxon>Sclerotiniaceae</taxon>
        <taxon>Botrytis</taxon>
    </lineage>
</organism>
<keyword evidence="13 15" id="KW-0472">Membrane</keyword>
<dbReference type="InterPro" id="IPR036257">
    <property type="entry name" value="Cyt_c_oxidase_su2_TM_sf"/>
</dbReference>
<evidence type="ECO:0000256" key="3">
    <source>
        <dbReference type="ARBA" id="ARBA00015946"/>
    </source>
</evidence>
<accession>R9U1R1</accession>
<gene>
    <name evidence="19" type="ordered locus">BC1G_20005</name>
</gene>
<comment type="similarity">
    <text evidence="2 15">Belongs to the cytochrome c oxidase subunit 2 family.</text>
</comment>
<dbReference type="Gene3D" id="2.60.40.420">
    <property type="entry name" value="Cupredoxins - blue copper proteins"/>
    <property type="match status" value="1"/>
</dbReference>
<evidence type="ECO:0000256" key="15">
    <source>
        <dbReference type="RuleBase" id="RU000457"/>
    </source>
</evidence>
<keyword evidence="10 16" id="KW-1133">Transmembrane helix</keyword>
<dbReference type="SUPFAM" id="SSF81464">
    <property type="entry name" value="Cytochrome c oxidase subunit II-like, transmembrane region"/>
    <property type="match status" value="1"/>
</dbReference>
<dbReference type="Pfam" id="PF00116">
    <property type="entry name" value="COX2"/>
    <property type="match status" value="1"/>
</dbReference>
<evidence type="ECO:0000256" key="5">
    <source>
        <dbReference type="ARBA" id="ARBA00022660"/>
    </source>
</evidence>
<dbReference type="Pfam" id="PF02790">
    <property type="entry name" value="COX2_TM"/>
    <property type="match status" value="1"/>
</dbReference>
<keyword evidence="12 15" id="KW-0496">Mitochondrion</keyword>
<dbReference type="InterPro" id="IPR045187">
    <property type="entry name" value="CcO_II"/>
</dbReference>
<dbReference type="GO" id="GO:0045277">
    <property type="term" value="C:respiratory chain complex IV"/>
    <property type="evidence" value="ECO:0007669"/>
    <property type="project" value="UniProtKB-ARBA"/>
</dbReference>
<keyword evidence="5 15" id="KW-0679">Respiratory chain</keyword>
<dbReference type="AlphaFoldDB" id="R9U1R1"/>
<dbReference type="InterPro" id="IPR034210">
    <property type="entry name" value="CcO_II_C"/>
</dbReference>
<dbReference type="PRINTS" id="PR01166">
    <property type="entry name" value="CYCOXIDASEII"/>
</dbReference>
<dbReference type="PROSITE" id="PS00078">
    <property type="entry name" value="COX2"/>
    <property type="match status" value="1"/>
</dbReference>
<evidence type="ECO:0000256" key="11">
    <source>
        <dbReference type="ARBA" id="ARBA00023008"/>
    </source>
</evidence>
<comment type="subcellular location">
    <subcellularLocation>
        <location evidence="1 15">Mitochondrion inner membrane</location>
        <topology evidence="1 15">Multi-pass membrane protein</topology>
    </subcellularLocation>
</comment>
<evidence type="ECO:0000256" key="12">
    <source>
        <dbReference type="ARBA" id="ARBA00023128"/>
    </source>
</evidence>
<dbReference type="PANTHER" id="PTHR22888">
    <property type="entry name" value="CYTOCHROME C OXIDASE, SUBUNIT II"/>
    <property type="match status" value="1"/>
</dbReference>
<evidence type="ECO:0000256" key="14">
    <source>
        <dbReference type="ARBA" id="ARBA00049512"/>
    </source>
</evidence>
<dbReference type="GO" id="GO:0005507">
    <property type="term" value="F:copper ion binding"/>
    <property type="evidence" value="ECO:0007669"/>
    <property type="project" value="InterPro"/>
</dbReference>
<feature type="transmembrane region" description="Helical" evidence="16">
    <location>
        <begin position="41"/>
        <end position="60"/>
    </location>
</feature>
<feature type="domain" description="Cytochrome oxidase subunit II transmembrane region profile" evidence="18">
    <location>
        <begin position="15"/>
        <end position="111"/>
    </location>
</feature>
<feature type="domain" description="Cytochrome oxidase subunit II copper A binding" evidence="17">
    <location>
        <begin position="112"/>
        <end position="252"/>
    </location>
</feature>
<evidence type="ECO:0000256" key="6">
    <source>
        <dbReference type="ARBA" id="ARBA00022692"/>
    </source>
</evidence>
<dbReference type="FunFam" id="1.10.287.90:FF:000004">
    <property type="entry name" value="Cytochrome c oxidase subunit 2"/>
    <property type="match status" value="1"/>
</dbReference>
<proteinExistence type="inferred from homology"/>
<sequence length="253" mass="28885">MLNLLNLSLLNNCDTPRPWGLYFQDSATPQMEGLVELHDNIMFYLVIILFGVGWIMISIVRNYTSVNSPISHKYLNHGTLIELIWTITPALILILIAFPSFKLLYLMDEVSDPAMSVLAEGHQWYWSYQYPDFLNTDNEFIEFDSYLVPESDLEEGGLRMLEVDNRVILPELTHVRFIVTAADVIHSFACPALGIKCDAYPGRLNQVSVLINREGTFYVISQCSEICGILHSSMPIVIESVSIEKFLTWLEEQ</sequence>
<evidence type="ECO:0000256" key="8">
    <source>
        <dbReference type="ARBA" id="ARBA00022967"/>
    </source>
</evidence>
<dbReference type="InterPro" id="IPR011759">
    <property type="entry name" value="Cyt_c_oxidase_su2_TM_dom"/>
</dbReference>
<comment type="catalytic activity">
    <reaction evidence="14">
        <text>4 Fe(II)-[cytochrome c] + O2 + 8 H(+)(in) = 4 Fe(III)-[cytochrome c] + 2 H2O + 4 H(+)(out)</text>
        <dbReference type="Rhea" id="RHEA:11436"/>
        <dbReference type="Rhea" id="RHEA-COMP:10350"/>
        <dbReference type="Rhea" id="RHEA-COMP:14399"/>
        <dbReference type="ChEBI" id="CHEBI:15377"/>
        <dbReference type="ChEBI" id="CHEBI:15378"/>
        <dbReference type="ChEBI" id="CHEBI:15379"/>
        <dbReference type="ChEBI" id="CHEBI:29033"/>
        <dbReference type="ChEBI" id="CHEBI:29034"/>
        <dbReference type="EC" id="7.1.1.9"/>
    </reaction>
    <physiologicalReaction direction="left-to-right" evidence="14">
        <dbReference type="Rhea" id="RHEA:11437"/>
    </physiologicalReaction>
</comment>
<keyword evidence="9 15" id="KW-0249">Electron transport</keyword>
<dbReference type="GO" id="GO:0006123">
    <property type="term" value="P:mitochondrial electron transport, cytochrome c to oxygen"/>
    <property type="evidence" value="ECO:0007669"/>
    <property type="project" value="UniProtKB-ARBA"/>
</dbReference>
<dbReference type="GO" id="GO:0004129">
    <property type="term" value="F:cytochrome-c oxidase activity"/>
    <property type="evidence" value="ECO:0007669"/>
    <property type="project" value="UniProtKB-EC"/>
</dbReference>
<dbReference type="PANTHER" id="PTHR22888:SF9">
    <property type="entry name" value="CYTOCHROME C OXIDASE SUBUNIT 2"/>
    <property type="match status" value="1"/>
</dbReference>
<dbReference type="CDD" id="cd13912">
    <property type="entry name" value="CcO_II_C"/>
    <property type="match status" value="1"/>
</dbReference>
<evidence type="ECO:0000256" key="9">
    <source>
        <dbReference type="ARBA" id="ARBA00022982"/>
    </source>
</evidence>
<dbReference type="InterPro" id="IPR001505">
    <property type="entry name" value="Copper_CuA"/>
</dbReference>
<protein>
    <recommendedName>
        <fullName evidence="3 15">Cytochrome c oxidase subunit 2</fullName>
    </recommendedName>
</protein>
<comment type="function">
    <text evidence="15">Component of the cytochrome c oxidase, the last enzyme in the mitochondrial electron transport chain which drives oxidative phosphorylation. The respiratory chain contains 3 multisubunit complexes succinate dehydrogenase (complex II, CII), ubiquinol-cytochrome c oxidoreductase (cytochrome b-c1 complex, complex III, CIII) and cytochrome c oxidase (complex IV, CIV), that cooperate to transfer electrons derived from NADH and succinate to molecular oxygen, creating an electrochemical gradient over the inner membrane that drives transmembrane transport and the ATP synthase. Cytochrome c oxidase is the component of the respiratory chain that catalyzes the reduction of oxygen to water. Electrons originating from reduced cytochrome c in the intermembrane space (IMS) are transferred via the dinuclear copper A center (CU(A)) of subunit 2 and heme A of subunit 1 to the active site in subunit 1, a binuclear center (BNC) formed by heme A3 and copper B (CU(B)). The BNC reduces molecular oxygen to 2 water molecules using 4 electrons from cytochrome c in the IMS and 4 protons from the mitochondrial matrix.</text>
</comment>
<keyword evidence="4 15" id="KW-0813">Transport</keyword>
<evidence type="ECO:0000259" key="17">
    <source>
        <dbReference type="PROSITE" id="PS50857"/>
    </source>
</evidence>
<keyword evidence="11 15" id="KW-0186">Copper</keyword>
<evidence type="ECO:0000256" key="16">
    <source>
        <dbReference type="SAM" id="Phobius"/>
    </source>
</evidence>
<evidence type="ECO:0000313" key="19">
    <source>
        <dbReference type="EMBL" id="AGN49030.1"/>
    </source>
</evidence>
<dbReference type="PROSITE" id="PS50999">
    <property type="entry name" value="COX2_TM"/>
    <property type="match status" value="1"/>
</dbReference>
<dbReference type="InterPro" id="IPR002429">
    <property type="entry name" value="CcO_II-like_C"/>
</dbReference>
<keyword evidence="7 15" id="KW-0479">Metal-binding</keyword>
<name>R9U1R1_BOTFB</name>
<keyword evidence="6 15" id="KW-0812">Transmembrane</keyword>
<feature type="transmembrane region" description="Helical" evidence="16">
    <location>
        <begin position="80"/>
        <end position="101"/>
    </location>
</feature>
<dbReference type="Gene3D" id="1.10.287.90">
    <property type="match status" value="1"/>
</dbReference>
<dbReference type="InterPro" id="IPR008972">
    <property type="entry name" value="Cupredoxin"/>
</dbReference>
<keyword evidence="15" id="KW-0999">Mitochondrion inner membrane</keyword>
<evidence type="ECO:0000256" key="7">
    <source>
        <dbReference type="ARBA" id="ARBA00022723"/>
    </source>
</evidence>
<dbReference type="SUPFAM" id="SSF49503">
    <property type="entry name" value="Cupredoxins"/>
    <property type="match status" value="1"/>
</dbReference>
<evidence type="ECO:0000256" key="1">
    <source>
        <dbReference type="ARBA" id="ARBA00004448"/>
    </source>
</evidence>
<dbReference type="FunFam" id="2.60.40.420:FF:000001">
    <property type="entry name" value="Cytochrome c oxidase subunit 2"/>
    <property type="match status" value="1"/>
</dbReference>
<keyword evidence="8" id="KW-1278">Translocase</keyword>
<evidence type="ECO:0000256" key="2">
    <source>
        <dbReference type="ARBA" id="ARBA00007866"/>
    </source>
</evidence>